<evidence type="ECO:0000259" key="4">
    <source>
        <dbReference type="PROSITE" id="PS50222"/>
    </source>
</evidence>
<dbReference type="GO" id="GO:0005509">
    <property type="term" value="F:calcium ion binding"/>
    <property type="evidence" value="ECO:0007669"/>
    <property type="project" value="UniProtKB-UniRule"/>
</dbReference>
<protein>
    <recommendedName>
        <fullName evidence="3">Calcineurin B-like protein</fullName>
    </recommendedName>
</protein>
<reference evidence="5" key="1">
    <citation type="journal article" date="2021" name="Nat. Commun.">
        <title>Genomic analyses provide insights into spinach domestication and the genetic basis of agronomic traits.</title>
        <authorList>
            <person name="Cai X."/>
            <person name="Sun X."/>
            <person name="Xu C."/>
            <person name="Sun H."/>
            <person name="Wang X."/>
            <person name="Ge C."/>
            <person name="Zhang Z."/>
            <person name="Wang Q."/>
            <person name="Fei Z."/>
            <person name="Jiao C."/>
            <person name="Wang Q."/>
        </authorList>
    </citation>
    <scope>NUCLEOTIDE SEQUENCE [LARGE SCALE GENOMIC DNA]</scope>
    <source>
        <strain evidence="5">cv. Varoflay</strain>
    </source>
</reference>
<comment type="similarity">
    <text evidence="2 3">Belongs to the calcineurin regulatory subunit family.</text>
</comment>
<feature type="domain" description="EF-hand" evidence="4">
    <location>
        <begin position="101"/>
        <end position="136"/>
    </location>
</feature>
<organism evidence="5 6">
    <name type="scientific">Spinacia oleracea</name>
    <name type="common">Spinach</name>
    <dbReference type="NCBI Taxonomy" id="3562"/>
    <lineage>
        <taxon>Eukaryota</taxon>
        <taxon>Viridiplantae</taxon>
        <taxon>Streptophyta</taxon>
        <taxon>Embryophyta</taxon>
        <taxon>Tracheophyta</taxon>
        <taxon>Spermatophyta</taxon>
        <taxon>Magnoliopsida</taxon>
        <taxon>eudicotyledons</taxon>
        <taxon>Gunneridae</taxon>
        <taxon>Pentapetalae</taxon>
        <taxon>Caryophyllales</taxon>
        <taxon>Chenopodiaceae</taxon>
        <taxon>Chenopodioideae</taxon>
        <taxon>Anserineae</taxon>
        <taxon>Spinacia</taxon>
    </lineage>
</organism>
<dbReference type="PANTHER" id="PTHR23056">
    <property type="entry name" value="CALCINEURIN B"/>
    <property type="match status" value="1"/>
</dbReference>
<dbReference type="KEGG" id="soe:110786367"/>
<dbReference type="OrthoDB" id="191686at2759"/>
<keyword evidence="5" id="KW-1185">Reference proteome</keyword>
<dbReference type="CDD" id="cd00051">
    <property type="entry name" value="EFh"/>
    <property type="match status" value="1"/>
</dbReference>
<keyword evidence="3" id="KW-0479">Metal-binding</keyword>
<dbReference type="PROSITE" id="PS50222">
    <property type="entry name" value="EF_HAND_2"/>
    <property type="match status" value="3"/>
</dbReference>
<evidence type="ECO:0000256" key="2">
    <source>
        <dbReference type="ARBA" id="ARBA00023774"/>
    </source>
</evidence>
<comment type="subcellular location">
    <subcellularLocation>
        <location evidence="3">Membrane</location>
    </subcellularLocation>
</comment>
<dbReference type="InterPro" id="IPR045198">
    <property type="entry name" value="CNBL1-10"/>
</dbReference>
<dbReference type="Gene3D" id="1.10.238.10">
    <property type="entry name" value="EF-hand"/>
    <property type="match status" value="1"/>
</dbReference>
<proteinExistence type="inferred from homology"/>
<evidence type="ECO:0000256" key="3">
    <source>
        <dbReference type="RuleBase" id="RU369080"/>
    </source>
</evidence>
<dbReference type="Pfam" id="PF13499">
    <property type="entry name" value="EF-hand_7"/>
    <property type="match status" value="1"/>
</dbReference>
<dbReference type="GeneID" id="110786367"/>
<dbReference type="GO" id="GO:0019722">
    <property type="term" value="P:calcium-mediated signaling"/>
    <property type="evidence" value="ECO:0007669"/>
    <property type="project" value="UniProtKB-UniRule"/>
</dbReference>
<sequence length="212" mass="24782">MGNFCRKERNRFKDSAVLAAQTHFTVTEVESLYELFRRLSSLVVDDGFISKEEFQLGLFRNRRKQSLFADRMFQQFDSKHDGLIDFEEFVQALSTFHPNATQTEKAFCAFHLYDVWDTGYIEPDEVRVMILAFLDESDLLLSDDIIQTIIDKTFEEADFKGDGKIDLEEWEALVARNPSILKNMTIPYLKDIPTGFPSFRHRNDTESESKMY</sequence>
<dbReference type="AlphaFoldDB" id="A0A9R0IEE3"/>
<dbReference type="RefSeq" id="XP_021846604.1">
    <property type="nucleotide sequence ID" value="XM_021990912.2"/>
</dbReference>
<keyword evidence="3" id="KW-0106">Calcium</keyword>
<dbReference type="FunFam" id="1.10.238.10:FF:000073">
    <property type="entry name" value="calcineurin B-like protein 3"/>
    <property type="match status" value="1"/>
</dbReference>
<dbReference type="Proteomes" id="UP000813463">
    <property type="component" value="Chromosome 6"/>
</dbReference>
<gene>
    <name evidence="6" type="primary">LOC110786367</name>
</gene>
<feature type="domain" description="EF-hand" evidence="4">
    <location>
        <begin position="64"/>
        <end position="99"/>
    </location>
</feature>
<accession>A0A9R0IEE3</accession>
<dbReference type="PRINTS" id="PR00450">
    <property type="entry name" value="RECOVERIN"/>
</dbReference>
<evidence type="ECO:0000256" key="1">
    <source>
        <dbReference type="ARBA" id="ARBA00022737"/>
    </source>
</evidence>
<reference evidence="6" key="2">
    <citation type="submission" date="2025-08" db="UniProtKB">
        <authorList>
            <consortium name="RefSeq"/>
        </authorList>
    </citation>
    <scope>IDENTIFICATION</scope>
    <source>
        <tissue evidence="6">Leaf</tissue>
    </source>
</reference>
<dbReference type="GO" id="GO:0016020">
    <property type="term" value="C:membrane"/>
    <property type="evidence" value="ECO:0007669"/>
    <property type="project" value="UniProtKB-SubCell"/>
</dbReference>
<dbReference type="SUPFAM" id="SSF47473">
    <property type="entry name" value="EF-hand"/>
    <property type="match status" value="1"/>
</dbReference>
<dbReference type="Pfam" id="PF00036">
    <property type="entry name" value="EF-hand_1"/>
    <property type="match status" value="1"/>
</dbReference>
<feature type="domain" description="EF-hand" evidence="4">
    <location>
        <begin position="145"/>
        <end position="180"/>
    </location>
</feature>
<dbReference type="PANTHER" id="PTHR23056:SF108">
    <property type="entry name" value="CALCINEURIN B-LIKE PROTEIN 5"/>
    <property type="match status" value="1"/>
</dbReference>
<evidence type="ECO:0000313" key="5">
    <source>
        <dbReference type="Proteomes" id="UP000813463"/>
    </source>
</evidence>
<keyword evidence="3" id="KW-0472">Membrane</keyword>
<dbReference type="InterPro" id="IPR011992">
    <property type="entry name" value="EF-hand-dom_pair"/>
</dbReference>
<name>A0A9R0IEE3_SPIOL</name>
<dbReference type="SMART" id="SM00054">
    <property type="entry name" value="EFh"/>
    <property type="match status" value="2"/>
</dbReference>
<evidence type="ECO:0000313" key="6">
    <source>
        <dbReference type="RefSeq" id="XP_021846604.1"/>
    </source>
</evidence>
<dbReference type="Pfam" id="PF13202">
    <property type="entry name" value="EF-hand_5"/>
    <property type="match status" value="1"/>
</dbReference>
<dbReference type="GO" id="GO:0019900">
    <property type="term" value="F:kinase binding"/>
    <property type="evidence" value="ECO:0007669"/>
    <property type="project" value="UniProtKB-UniRule"/>
</dbReference>
<dbReference type="InterPro" id="IPR002048">
    <property type="entry name" value="EF_hand_dom"/>
</dbReference>
<comment type="subunit">
    <text evidence="3">Homodimer. Interacts with CIPK.</text>
</comment>
<comment type="function">
    <text evidence="3">Acts as a calcium sensor. CBL proteins interact with CIPK serine-threonine protein kinases. Binding of a CBL protein to the regulatory NAF domain of a CIPK protein lead to the activation of the kinase in a calcium-dependent manner.</text>
</comment>
<keyword evidence="1 3" id="KW-0677">Repeat</keyword>